<feature type="domain" description="Acyltransferase 3" evidence="2">
    <location>
        <begin position="27"/>
        <end position="355"/>
    </location>
</feature>
<dbReference type="Pfam" id="PF19040">
    <property type="entry name" value="SGNH"/>
    <property type="match status" value="1"/>
</dbReference>
<dbReference type="PANTHER" id="PTHR23028:SF53">
    <property type="entry name" value="ACYL_TRANSF_3 DOMAIN-CONTAINING PROTEIN"/>
    <property type="match status" value="1"/>
</dbReference>
<proteinExistence type="predicted"/>
<evidence type="ECO:0000313" key="5">
    <source>
        <dbReference type="Proteomes" id="UP000243542"/>
    </source>
</evidence>
<dbReference type="InterPro" id="IPR050879">
    <property type="entry name" value="Acyltransferase_3"/>
</dbReference>
<feature type="transmembrane region" description="Helical" evidence="1">
    <location>
        <begin position="378"/>
        <end position="396"/>
    </location>
</feature>
<dbReference type="AlphaFoldDB" id="A0A2A9FJA6"/>
<dbReference type="GO" id="GO:0009103">
    <property type="term" value="P:lipopolysaccharide biosynthetic process"/>
    <property type="evidence" value="ECO:0007669"/>
    <property type="project" value="TreeGrafter"/>
</dbReference>
<keyword evidence="5" id="KW-1185">Reference proteome</keyword>
<feature type="transmembrane region" description="Helical" evidence="1">
    <location>
        <begin position="334"/>
        <end position="358"/>
    </location>
</feature>
<protein>
    <submittedName>
        <fullName evidence="4">Peptidoglycan/LPS O-acetylase OafA/YrhL</fullName>
    </submittedName>
</protein>
<accession>A0A2A9FJA6</accession>
<name>A0A2A9FJA6_9PSEU</name>
<keyword evidence="1" id="KW-1133">Transmembrane helix</keyword>
<feature type="transmembrane region" description="Helical" evidence="1">
    <location>
        <begin position="52"/>
        <end position="69"/>
    </location>
</feature>
<sequence length="681" mass="74500">MSGTTVAAPERPGRPASPDAQARFRPELQGLRALASLLVVVYHVWLDRISGGVDVFFLVSGFLITGQLYRALLRGRIRLRDTWGRMIKRLFPAAMTVLLAVVVVSTVLLPEDRWFQTIREVFASALFYENWQLASDAVDYFAQHNSASVVQHFWSLSIQGEFYLLWPILFVGLGLLVRRLGWSLWRIVSVLLVVLFTASLAFSVYLTAVDQPLAYFHGLTRVWEFALGGLMAMFLDSVTLPRALRVLLGWLGVAGLVLCGIVLRVDSVFPGWIALWPTLSAGLVLVAGQTGTPLGADRWLSSKPLGYLGKLSFSLYLWHWPVLVFYLVARDRPAVGVLGGAVVIGASFVLSILTYHLIENPIRLSKIGTVKRWGAYRFGVLALIPVLLACLAWSWVGTAQANFEIEVGDPDHPGAVAHSPGFIYEGSPNPSLVPPTLALPDDWAGITDDKCTMSPRNKELKVCTQKPPGPPVKRVVLVGDSHVQQFLGAYLELVGSADWQVTSMLKGACPFSTDSELMAGDRGCQDWNKAAADEIVAMHPDVVVTLASVTPRAGVTETTPRGLVNRWAQLGKAGIPVVALRDSPRFGFNMASCVAQRGAEDPACSPARDTVLPRTPSYADIDDVPDNVSFLDLTDYFCEPRTCPAVVGNVLVYMDDNHVTATFMTTLAPIVEREMTAALQW</sequence>
<gene>
    <name evidence="4" type="ORF">ATK36_5759</name>
</gene>
<feature type="transmembrane region" description="Helical" evidence="1">
    <location>
        <begin position="187"/>
        <end position="208"/>
    </location>
</feature>
<dbReference type="EMBL" id="PDJK01000002">
    <property type="protein sequence ID" value="PFG50519.1"/>
    <property type="molecule type" value="Genomic_DNA"/>
</dbReference>
<dbReference type="InterPro" id="IPR002656">
    <property type="entry name" value="Acyl_transf_3_dom"/>
</dbReference>
<dbReference type="Pfam" id="PF01757">
    <property type="entry name" value="Acyl_transf_3"/>
    <property type="match status" value="1"/>
</dbReference>
<organism evidence="4 5">
    <name type="scientific">Amycolatopsis sulphurea</name>
    <dbReference type="NCBI Taxonomy" id="76022"/>
    <lineage>
        <taxon>Bacteria</taxon>
        <taxon>Bacillati</taxon>
        <taxon>Actinomycetota</taxon>
        <taxon>Actinomycetes</taxon>
        <taxon>Pseudonocardiales</taxon>
        <taxon>Pseudonocardiaceae</taxon>
        <taxon>Amycolatopsis</taxon>
    </lineage>
</organism>
<feature type="transmembrane region" description="Helical" evidence="1">
    <location>
        <begin position="307"/>
        <end position="328"/>
    </location>
</feature>
<evidence type="ECO:0000259" key="3">
    <source>
        <dbReference type="Pfam" id="PF19040"/>
    </source>
</evidence>
<reference evidence="4 5" key="1">
    <citation type="submission" date="2017-10" db="EMBL/GenBank/DDBJ databases">
        <title>Sequencing the genomes of 1000 actinobacteria strains.</title>
        <authorList>
            <person name="Klenk H.-P."/>
        </authorList>
    </citation>
    <scope>NUCLEOTIDE SEQUENCE [LARGE SCALE GENOMIC DNA]</scope>
    <source>
        <strain evidence="4 5">DSM 46092</strain>
    </source>
</reference>
<dbReference type="Proteomes" id="UP000243542">
    <property type="component" value="Unassembled WGS sequence"/>
</dbReference>
<feature type="transmembrane region" description="Helical" evidence="1">
    <location>
        <begin position="246"/>
        <end position="263"/>
    </location>
</feature>
<dbReference type="GO" id="GO:0016747">
    <property type="term" value="F:acyltransferase activity, transferring groups other than amino-acyl groups"/>
    <property type="evidence" value="ECO:0007669"/>
    <property type="project" value="InterPro"/>
</dbReference>
<dbReference type="InterPro" id="IPR043968">
    <property type="entry name" value="SGNH"/>
</dbReference>
<dbReference type="RefSeq" id="WP_098514230.1">
    <property type="nucleotide sequence ID" value="NZ_JBIAKZ010000003.1"/>
</dbReference>
<comment type="caution">
    <text evidence="4">The sequence shown here is derived from an EMBL/GenBank/DDBJ whole genome shotgun (WGS) entry which is preliminary data.</text>
</comment>
<dbReference type="PANTHER" id="PTHR23028">
    <property type="entry name" value="ACETYLTRANSFERASE"/>
    <property type="match status" value="1"/>
</dbReference>
<keyword evidence="1" id="KW-0472">Membrane</keyword>
<evidence type="ECO:0000259" key="2">
    <source>
        <dbReference type="Pfam" id="PF01757"/>
    </source>
</evidence>
<feature type="domain" description="SGNH" evidence="3">
    <location>
        <begin position="451"/>
        <end position="672"/>
    </location>
</feature>
<feature type="transmembrane region" description="Helical" evidence="1">
    <location>
        <begin position="162"/>
        <end position="180"/>
    </location>
</feature>
<keyword evidence="1" id="KW-0812">Transmembrane</keyword>
<feature type="transmembrane region" description="Helical" evidence="1">
    <location>
        <begin position="90"/>
        <end position="109"/>
    </location>
</feature>
<dbReference type="GO" id="GO:0016020">
    <property type="term" value="C:membrane"/>
    <property type="evidence" value="ECO:0007669"/>
    <property type="project" value="TreeGrafter"/>
</dbReference>
<feature type="transmembrane region" description="Helical" evidence="1">
    <location>
        <begin position="269"/>
        <end position="287"/>
    </location>
</feature>
<evidence type="ECO:0000256" key="1">
    <source>
        <dbReference type="SAM" id="Phobius"/>
    </source>
</evidence>
<evidence type="ECO:0000313" key="4">
    <source>
        <dbReference type="EMBL" id="PFG50519.1"/>
    </source>
</evidence>